<name>A0ABD5X0I7_9EURY</name>
<sequence>MTQADDRILEALEDSGLRLSPRILAANVDYSRHYIARRLAKLEEGGLIEKVDEGLYEITIQGRKYLSGDLSAEDLEFNEK</sequence>
<gene>
    <name evidence="1" type="ORF">ACFQJ7_01450</name>
</gene>
<dbReference type="Proteomes" id="UP001596414">
    <property type="component" value="Unassembled WGS sequence"/>
</dbReference>
<dbReference type="RefSeq" id="WP_267637541.1">
    <property type="nucleotide sequence ID" value="NZ_JAODIY010000010.1"/>
</dbReference>
<dbReference type="SUPFAM" id="SSF46785">
    <property type="entry name" value="Winged helix' DNA-binding domain"/>
    <property type="match status" value="1"/>
</dbReference>
<proteinExistence type="predicted"/>
<evidence type="ECO:0000313" key="2">
    <source>
        <dbReference type="Proteomes" id="UP001596414"/>
    </source>
</evidence>
<dbReference type="Pfam" id="PF13412">
    <property type="entry name" value="HTH_24"/>
    <property type="match status" value="1"/>
</dbReference>
<accession>A0ABD5X0I7</accession>
<dbReference type="AlphaFoldDB" id="A0ABD5X0I7"/>
<dbReference type="InterPro" id="IPR036388">
    <property type="entry name" value="WH-like_DNA-bd_sf"/>
</dbReference>
<evidence type="ECO:0000313" key="1">
    <source>
        <dbReference type="EMBL" id="MFC7124710.1"/>
    </source>
</evidence>
<comment type="caution">
    <text evidence="1">The sequence shown here is derived from an EMBL/GenBank/DDBJ whole genome shotgun (WGS) entry which is preliminary data.</text>
</comment>
<dbReference type="Gene3D" id="1.10.10.10">
    <property type="entry name" value="Winged helix-like DNA-binding domain superfamily/Winged helix DNA-binding domain"/>
    <property type="match status" value="1"/>
</dbReference>
<organism evidence="1 2">
    <name type="scientific">Halovenus rubra</name>
    <dbReference type="NCBI Taxonomy" id="869890"/>
    <lineage>
        <taxon>Archaea</taxon>
        <taxon>Methanobacteriati</taxon>
        <taxon>Methanobacteriota</taxon>
        <taxon>Stenosarchaea group</taxon>
        <taxon>Halobacteria</taxon>
        <taxon>Halobacteriales</taxon>
        <taxon>Haloarculaceae</taxon>
        <taxon>Halovenus</taxon>
    </lineage>
</organism>
<dbReference type="InterPro" id="IPR036390">
    <property type="entry name" value="WH_DNA-bd_sf"/>
</dbReference>
<protein>
    <submittedName>
        <fullName evidence="1">Winged helix-turn-helix transcriptional regulator</fullName>
    </submittedName>
</protein>
<reference evidence="1 2" key="1">
    <citation type="journal article" date="2014" name="Int. J. Syst. Evol. Microbiol.">
        <title>Complete genome sequence of Corynebacterium casei LMG S-19264T (=DSM 44701T), isolated from a smear-ripened cheese.</title>
        <authorList>
            <consortium name="US DOE Joint Genome Institute (JGI-PGF)"/>
            <person name="Walter F."/>
            <person name="Albersmeier A."/>
            <person name="Kalinowski J."/>
            <person name="Ruckert C."/>
        </authorList>
    </citation>
    <scope>NUCLEOTIDE SEQUENCE [LARGE SCALE GENOMIC DNA]</scope>
    <source>
        <strain evidence="1 2">CGMCC 4.7215</strain>
    </source>
</reference>
<dbReference type="EMBL" id="JBHSZQ010000001">
    <property type="protein sequence ID" value="MFC7124710.1"/>
    <property type="molecule type" value="Genomic_DNA"/>
</dbReference>